<feature type="domain" description="Anti-sigma-28 factor FlgM C-terminal" evidence="1">
    <location>
        <begin position="47"/>
        <end position="85"/>
    </location>
</feature>
<name>A0ABU4PI59_9SPHN</name>
<protein>
    <submittedName>
        <fullName evidence="2">Flagellar biosynthesis anti-sigma factor FlgM</fullName>
    </submittedName>
</protein>
<gene>
    <name evidence="2" type="ORF">SIL82_03620</name>
</gene>
<organism evidence="2 3">
    <name type="scientific">Sphingomonas echinoides</name>
    <dbReference type="NCBI Taxonomy" id="59803"/>
    <lineage>
        <taxon>Bacteria</taxon>
        <taxon>Pseudomonadati</taxon>
        <taxon>Pseudomonadota</taxon>
        <taxon>Alphaproteobacteria</taxon>
        <taxon>Sphingomonadales</taxon>
        <taxon>Sphingomonadaceae</taxon>
        <taxon>Sphingomonas</taxon>
    </lineage>
</organism>
<dbReference type="RefSeq" id="WP_010405287.1">
    <property type="nucleotide sequence ID" value="NZ_JAWXXV010000001.1"/>
</dbReference>
<proteinExistence type="predicted"/>
<dbReference type="SUPFAM" id="SSF101498">
    <property type="entry name" value="Anti-sigma factor FlgM"/>
    <property type="match status" value="1"/>
</dbReference>
<keyword evidence="3" id="KW-1185">Reference proteome</keyword>
<dbReference type="EMBL" id="JAWXXV010000001">
    <property type="protein sequence ID" value="MDX5983335.1"/>
    <property type="molecule type" value="Genomic_DNA"/>
</dbReference>
<dbReference type="InterPro" id="IPR031316">
    <property type="entry name" value="FlgM_C"/>
</dbReference>
<dbReference type="InterPro" id="IPR035890">
    <property type="entry name" value="Anti-sigma-28_factor_FlgM_sf"/>
</dbReference>
<keyword evidence="2" id="KW-0966">Cell projection</keyword>
<accession>A0ABU4PI59</accession>
<comment type="caution">
    <text evidence="2">The sequence shown here is derived from an EMBL/GenBank/DDBJ whole genome shotgun (WGS) entry which is preliminary data.</text>
</comment>
<evidence type="ECO:0000313" key="2">
    <source>
        <dbReference type="EMBL" id="MDX5983335.1"/>
    </source>
</evidence>
<dbReference type="Pfam" id="PF04316">
    <property type="entry name" value="FlgM"/>
    <property type="match status" value="1"/>
</dbReference>
<reference evidence="2 3" key="1">
    <citation type="submission" date="2023-11" db="EMBL/GenBank/DDBJ databases">
        <title>MicrobeMod: A computational toolkit for identifying prokaryotic methylation and restriction-modification with nanopore sequencing.</title>
        <authorList>
            <person name="Crits-Christoph A."/>
            <person name="Kang S.C."/>
            <person name="Lee H."/>
            <person name="Ostrov N."/>
        </authorList>
    </citation>
    <scope>NUCLEOTIDE SEQUENCE [LARGE SCALE GENOMIC DNA]</scope>
    <source>
        <strain evidence="2 3">ATCC 14820</strain>
    </source>
</reference>
<sequence length="95" mass="10254">MVEPIGAKAVTTQDRLVVPVAASAQTAKAAAQPSEAAAKQLELSALAFDFGKQAPVESKRVEQVRQAVRDGSYPLFPETIADRMLALKLYWSPKK</sequence>
<dbReference type="Proteomes" id="UP001279660">
    <property type="component" value="Unassembled WGS sequence"/>
</dbReference>
<keyword evidence="2" id="KW-0282">Flagellum</keyword>
<evidence type="ECO:0000259" key="1">
    <source>
        <dbReference type="Pfam" id="PF04316"/>
    </source>
</evidence>
<evidence type="ECO:0000313" key="3">
    <source>
        <dbReference type="Proteomes" id="UP001279660"/>
    </source>
</evidence>
<keyword evidence="2" id="KW-0969">Cilium</keyword>